<evidence type="ECO:0000259" key="6">
    <source>
        <dbReference type="PROSITE" id="PS50089"/>
    </source>
</evidence>
<evidence type="ECO:0000313" key="7">
    <source>
        <dbReference type="EMBL" id="KAK3920277.1"/>
    </source>
</evidence>
<dbReference type="InterPro" id="IPR051435">
    <property type="entry name" value="RING_finger_E3_ubiq-ligases"/>
</dbReference>
<keyword evidence="8" id="KW-1185">Reference proteome</keyword>
<evidence type="ECO:0000256" key="5">
    <source>
        <dbReference type="SAM" id="Coils"/>
    </source>
</evidence>
<dbReference type="Proteomes" id="UP001219518">
    <property type="component" value="Unassembled WGS sequence"/>
</dbReference>
<dbReference type="AlphaFoldDB" id="A0AAE1HFF4"/>
<keyword evidence="5" id="KW-0175">Coiled coil</keyword>
<dbReference type="SMART" id="SM00184">
    <property type="entry name" value="RING"/>
    <property type="match status" value="1"/>
</dbReference>
<feature type="coiled-coil region" evidence="5">
    <location>
        <begin position="79"/>
        <end position="113"/>
    </location>
</feature>
<dbReference type="InterPro" id="IPR017907">
    <property type="entry name" value="Znf_RING_CS"/>
</dbReference>
<dbReference type="Gene3D" id="3.30.40.10">
    <property type="entry name" value="Zinc/RING finger domain, C3HC4 (zinc finger)"/>
    <property type="match status" value="1"/>
</dbReference>
<comment type="caution">
    <text evidence="7">The sequence shown here is derived from an EMBL/GenBank/DDBJ whole genome shotgun (WGS) entry which is preliminary data.</text>
</comment>
<dbReference type="Pfam" id="PF13445">
    <property type="entry name" value="zf-RING_UBOX"/>
    <property type="match status" value="1"/>
</dbReference>
<organism evidence="7 8">
    <name type="scientific">Frankliniella fusca</name>
    <dbReference type="NCBI Taxonomy" id="407009"/>
    <lineage>
        <taxon>Eukaryota</taxon>
        <taxon>Metazoa</taxon>
        <taxon>Ecdysozoa</taxon>
        <taxon>Arthropoda</taxon>
        <taxon>Hexapoda</taxon>
        <taxon>Insecta</taxon>
        <taxon>Pterygota</taxon>
        <taxon>Neoptera</taxon>
        <taxon>Paraneoptera</taxon>
        <taxon>Thysanoptera</taxon>
        <taxon>Terebrantia</taxon>
        <taxon>Thripoidea</taxon>
        <taxon>Thripidae</taxon>
        <taxon>Frankliniella</taxon>
    </lineage>
</organism>
<protein>
    <submittedName>
        <fullName evidence="7">E3 ubiquitin-protein ligase TRIM32</fullName>
    </submittedName>
</protein>
<dbReference type="GO" id="GO:0061630">
    <property type="term" value="F:ubiquitin protein ligase activity"/>
    <property type="evidence" value="ECO:0007669"/>
    <property type="project" value="TreeGrafter"/>
</dbReference>
<dbReference type="GO" id="GO:0008270">
    <property type="term" value="F:zinc ion binding"/>
    <property type="evidence" value="ECO:0007669"/>
    <property type="project" value="UniProtKB-KW"/>
</dbReference>
<dbReference type="PANTHER" id="PTHR22791">
    <property type="entry name" value="RING-TYPE DOMAIN-CONTAINING PROTEIN"/>
    <property type="match status" value="1"/>
</dbReference>
<evidence type="ECO:0000313" key="8">
    <source>
        <dbReference type="Proteomes" id="UP001219518"/>
    </source>
</evidence>
<reference evidence="7" key="2">
    <citation type="journal article" date="2023" name="BMC Genomics">
        <title>Pest status, molecular evolution, and epigenetic factors derived from the genome assembly of Frankliniella fusca, a thysanopteran phytovirus vector.</title>
        <authorList>
            <person name="Catto M.A."/>
            <person name="Labadie P.E."/>
            <person name="Jacobson A.L."/>
            <person name="Kennedy G.G."/>
            <person name="Srinivasan R."/>
            <person name="Hunt B.G."/>
        </authorList>
    </citation>
    <scope>NUCLEOTIDE SEQUENCE</scope>
    <source>
        <strain evidence="7">PL_HMW_Pooled</strain>
    </source>
</reference>
<keyword evidence="2 4" id="KW-0863">Zinc-finger</keyword>
<proteinExistence type="predicted"/>
<dbReference type="PANTHER" id="PTHR22791:SF6">
    <property type="entry name" value="RING-TYPE DOMAIN-CONTAINING PROTEIN"/>
    <property type="match status" value="1"/>
</dbReference>
<dbReference type="InterPro" id="IPR013083">
    <property type="entry name" value="Znf_RING/FYVE/PHD"/>
</dbReference>
<evidence type="ECO:0000256" key="2">
    <source>
        <dbReference type="ARBA" id="ARBA00022771"/>
    </source>
</evidence>
<dbReference type="PROSITE" id="PS50089">
    <property type="entry name" value="ZF_RING_2"/>
    <property type="match status" value="1"/>
</dbReference>
<accession>A0AAE1HFF4</accession>
<evidence type="ECO:0000256" key="1">
    <source>
        <dbReference type="ARBA" id="ARBA00022723"/>
    </source>
</evidence>
<evidence type="ECO:0000256" key="3">
    <source>
        <dbReference type="ARBA" id="ARBA00022833"/>
    </source>
</evidence>
<dbReference type="InterPro" id="IPR001841">
    <property type="entry name" value="Znf_RING"/>
</dbReference>
<sequence length="419" mass="46403">MPLPCDICFEHFDCKVHRPKVLPCGHTVCLKCVENPTLGRICPKCRKGFTTGPADLLDNMYVLSVMETVDQTAASPGKLQQLQRGVDAAQHEVRLLEQAIDALNDKLTSSRAQLLLMNLAVRARAPTIGQLKLAAQLEDRHRLLTASKYDLLEEDKDGASRRFSLEPDHHLACLMPVLQGAREEDNKDDKEDTEDELACCPLGPPSYSNDTPLLTFGAHDKITYQGQEEMRLSNVTPDDASIVRDMSRLKRLCITTYSAAGSNPPWPDLPLQLEELYINGAHAAHLQCLKRMPRLRSLVVDGYVGAALTLDPPKPCSRCGVQWLGVRMKKDQYSTLLSLVRACAASLRVLEIKCGLKNLALSKDLHASGLRFLRRLVLVRVHPAGDTKDCDRQRLAIQGGLPKVLVVCSKCNEAFLGTR</sequence>
<keyword evidence="3" id="KW-0862">Zinc</keyword>
<dbReference type="SUPFAM" id="SSF57850">
    <property type="entry name" value="RING/U-box"/>
    <property type="match status" value="1"/>
</dbReference>
<dbReference type="EMBL" id="JAHWGI010000990">
    <property type="protein sequence ID" value="KAK3920277.1"/>
    <property type="molecule type" value="Genomic_DNA"/>
</dbReference>
<name>A0AAE1HFF4_9NEOP</name>
<evidence type="ECO:0000256" key="4">
    <source>
        <dbReference type="PROSITE-ProRule" id="PRU00175"/>
    </source>
</evidence>
<dbReference type="InterPro" id="IPR027370">
    <property type="entry name" value="Znf-RING_euk"/>
</dbReference>
<keyword evidence="1" id="KW-0479">Metal-binding</keyword>
<reference evidence="7" key="1">
    <citation type="submission" date="2021-07" db="EMBL/GenBank/DDBJ databases">
        <authorList>
            <person name="Catto M.A."/>
            <person name="Jacobson A."/>
            <person name="Kennedy G."/>
            <person name="Labadie P."/>
            <person name="Hunt B.G."/>
            <person name="Srinivasan R."/>
        </authorList>
    </citation>
    <scope>NUCLEOTIDE SEQUENCE</scope>
    <source>
        <strain evidence="7">PL_HMW_Pooled</strain>
        <tissue evidence="7">Head</tissue>
    </source>
</reference>
<dbReference type="GO" id="GO:0016567">
    <property type="term" value="P:protein ubiquitination"/>
    <property type="evidence" value="ECO:0007669"/>
    <property type="project" value="TreeGrafter"/>
</dbReference>
<dbReference type="PROSITE" id="PS00518">
    <property type="entry name" value="ZF_RING_1"/>
    <property type="match status" value="1"/>
</dbReference>
<gene>
    <name evidence="7" type="ORF">KUF71_009564</name>
</gene>
<feature type="domain" description="RING-type" evidence="6">
    <location>
        <begin position="5"/>
        <end position="46"/>
    </location>
</feature>